<evidence type="ECO:0000256" key="5">
    <source>
        <dbReference type="ARBA" id="ARBA00023040"/>
    </source>
</evidence>
<keyword evidence="8 9" id="KW-0807">Transducer</keyword>
<dbReference type="PRINTS" id="PR00237">
    <property type="entry name" value="GPCRRHODOPSN"/>
</dbReference>
<feature type="transmembrane region" description="Helical" evidence="10">
    <location>
        <begin position="246"/>
        <end position="267"/>
    </location>
</feature>
<gene>
    <name evidence="13" type="primary">LOC114434628</name>
</gene>
<protein>
    <submittedName>
        <fullName evidence="13">Trace amine-associated receptor 13c-like</fullName>
    </submittedName>
</protein>
<evidence type="ECO:0000256" key="1">
    <source>
        <dbReference type="ARBA" id="ARBA00004651"/>
    </source>
</evidence>
<evidence type="ECO:0000256" key="4">
    <source>
        <dbReference type="ARBA" id="ARBA00022989"/>
    </source>
</evidence>
<sequence>MLEVLEEDYLCFPSLNATCRSMPVTPKELLVEALLYCIAVLTVMLNLLVVISISHFRQLHTPTNLLILSLAVSDLLVGLFVMPAAIIALHSCWFLGKLMCALSYLLTFTLTSASVGNMVLISVDRYVAICHPLRYSTMITSNRVMVCLCLCWLCSLLYNCLIMKDQLEQTHIADSCYHKCTAVISLISGAVDMIVTFLFPVTVIVVLYLQVFVVAVSQGRVQRSQVTAVKSKTVIKRSDMRAARTLGVVILMFILCLCPYYGLALTLQDTPADRLSAQIWLFYCNSSFNPLIYAFFYPWFRKAVKHIISLQILQQGSCDTRLM</sequence>
<dbReference type="InterPro" id="IPR000276">
    <property type="entry name" value="GPCR_Rhodpsn"/>
</dbReference>
<comment type="similarity">
    <text evidence="9">Belongs to the G-protein coupled receptor 1 family.</text>
</comment>
<comment type="subcellular location">
    <subcellularLocation>
        <location evidence="1">Cell membrane</location>
        <topology evidence="1">Multi-pass membrane protein</topology>
    </subcellularLocation>
</comment>
<dbReference type="CDD" id="cd15055">
    <property type="entry name" value="7tmA_TAARs"/>
    <property type="match status" value="1"/>
</dbReference>
<dbReference type="GeneID" id="114434628"/>
<dbReference type="InterPro" id="IPR017452">
    <property type="entry name" value="GPCR_Rhodpsn_7TM"/>
</dbReference>
<keyword evidence="2" id="KW-1003">Cell membrane</keyword>
<reference evidence="13" key="1">
    <citation type="submission" date="2025-08" db="UniProtKB">
        <authorList>
            <consortium name="RefSeq"/>
        </authorList>
    </citation>
    <scope>IDENTIFICATION</scope>
</reference>
<keyword evidence="6 10" id="KW-0472">Membrane</keyword>
<feature type="domain" description="G-protein coupled receptors family 1 profile" evidence="11">
    <location>
        <begin position="45"/>
        <end position="293"/>
    </location>
</feature>
<dbReference type="Pfam" id="PF00001">
    <property type="entry name" value="7tm_1"/>
    <property type="match status" value="1"/>
</dbReference>
<dbReference type="OrthoDB" id="10042731at2759"/>
<dbReference type="PANTHER" id="PTHR24249:SF381">
    <property type="entry name" value="TRACE AMINE ASSOCIATED RECEPTOR 19P-RELATED"/>
    <property type="match status" value="1"/>
</dbReference>
<feature type="transmembrane region" description="Helical" evidence="10">
    <location>
        <begin position="65"/>
        <end position="89"/>
    </location>
</feature>
<keyword evidence="12" id="KW-1185">Reference proteome</keyword>
<accession>A0A6P7IHE3</accession>
<proteinExistence type="inferred from homology"/>
<organism evidence="12 13">
    <name type="scientific">Parambassis ranga</name>
    <name type="common">Indian glassy fish</name>
    <dbReference type="NCBI Taxonomy" id="210632"/>
    <lineage>
        <taxon>Eukaryota</taxon>
        <taxon>Metazoa</taxon>
        <taxon>Chordata</taxon>
        <taxon>Craniata</taxon>
        <taxon>Vertebrata</taxon>
        <taxon>Euteleostomi</taxon>
        <taxon>Actinopterygii</taxon>
        <taxon>Neopterygii</taxon>
        <taxon>Teleostei</taxon>
        <taxon>Neoteleostei</taxon>
        <taxon>Acanthomorphata</taxon>
        <taxon>Ovalentaria</taxon>
        <taxon>Ambassidae</taxon>
        <taxon>Parambassis</taxon>
    </lineage>
</organism>
<evidence type="ECO:0000313" key="13">
    <source>
        <dbReference type="RefSeq" id="XP_028259749.1"/>
    </source>
</evidence>
<feature type="transmembrane region" description="Helical" evidence="10">
    <location>
        <begin position="193"/>
        <end position="216"/>
    </location>
</feature>
<evidence type="ECO:0000256" key="2">
    <source>
        <dbReference type="ARBA" id="ARBA00022475"/>
    </source>
</evidence>
<dbReference type="RefSeq" id="XP_028259749.1">
    <property type="nucleotide sequence ID" value="XM_028403948.1"/>
</dbReference>
<name>A0A6P7IHE3_9TELE</name>
<dbReference type="Gene3D" id="1.20.1070.10">
    <property type="entry name" value="Rhodopsin 7-helix transmembrane proteins"/>
    <property type="match status" value="1"/>
</dbReference>
<feature type="transmembrane region" description="Helical" evidence="10">
    <location>
        <begin position="279"/>
        <end position="300"/>
    </location>
</feature>
<dbReference type="PROSITE" id="PS50262">
    <property type="entry name" value="G_PROTEIN_RECEP_F1_2"/>
    <property type="match status" value="1"/>
</dbReference>
<evidence type="ECO:0000256" key="6">
    <source>
        <dbReference type="ARBA" id="ARBA00023136"/>
    </source>
</evidence>
<keyword evidence="7 9" id="KW-0675">Receptor</keyword>
<evidence type="ECO:0000259" key="11">
    <source>
        <dbReference type="PROSITE" id="PS50262"/>
    </source>
</evidence>
<dbReference type="SMART" id="SM01381">
    <property type="entry name" value="7TM_GPCR_Srsx"/>
    <property type="match status" value="1"/>
</dbReference>
<dbReference type="FunCoup" id="A0A6P7IHE3">
    <property type="interactions" value="35"/>
</dbReference>
<keyword evidence="3 9" id="KW-0812">Transmembrane</keyword>
<evidence type="ECO:0000256" key="10">
    <source>
        <dbReference type="SAM" id="Phobius"/>
    </source>
</evidence>
<evidence type="ECO:0000256" key="9">
    <source>
        <dbReference type="RuleBase" id="RU000688"/>
    </source>
</evidence>
<keyword evidence="4 10" id="KW-1133">Transmembrane helix</keyword>
<dbReference type="Proteomes" id="UP000515145">
    <property type="component" value="Chromosome 4"/>
</dbReference>
<keyword evidence="5 9" id="KW-0297">G-protein coupled receptor</keyword>
<dbReference type="PROSITE" id="PS00237">
    <property type="entry name" value="G_PROTEIN_RECEP_F1_1"/>
    <property type="match status" value="1"/>
</dbReference>
<feature type="transmembrane region" description="Helical" evidence="10">
    <location>
        <begin position="33"/>
        <end position="53"/>
    </location>
</feature>
<dbReference type="SUPFAM" id="SSF81321">
    <property type="entry name" value="Family A G protein-coupled receptor-like"/>
    <property type="match status" value="1"/>
</dbReference>
<dbReference type="InterPro" id="IPR050569">
    <property type="entry name" value="TAAR"/>
</dbReference>
<dbReference type="AlphaFoldDB" id="A0A6P7IHE3"/>
<dbReference type="GO" id="GO:0001594">
    <property type="term" value="F:trace-amine receptor activity"/>
    <property type="evidence" value="ECO:0007669"/>
    <property type="project" value="TreeGrafter"/>
</dbReference>
<dbReference type="InParanoid" id="A0A6P7IHE3"/>
<evidence type="ECO:0000313" key="12">
    <source>
        <dbReference type="Proteomes" id="UP000515145"/>
    </source>
</evidence>
<evidence type="ECO:0000256" key="3">
    <source>
        <dbReference type="ARBA" id="ARBA00022692"/>
    </source>
</evidence>
<dbReference type="PANTHER" id="PTHR24249">
    <property type="entry name" value="HISTAMINE RECEPTOR-RELATED G-PROTEIN COUPLED RECEPTOR"/>
    <property type="match status" value="1"/>
</dbReference>
<evidence type="ECO:0000256" key="8">
    <source>
        <dbReference type="ARBA" id="ARBA00023224"/>
    </source>
</evidence>
<feature type="transmembrane region" description="Helical" evidence="10">
    <location>
        <begin position="144"/>
        <end position="164"/>
    </location>
</feature>
<dbReference type="GO" id="GO:0005886">
    <property type="term" value="C:plasma membrane"/>
    <property type="evidence" value="ECO:0007669"/>
    <property type="project" value="UniProtKB-SubCell"/>
</dbReference>
<feature type="transmembrane region" description="Helical" evidence="10">
    <location>
        <begin position="101"/>
        <end position="123"/>
    </location>
</feature>
<evidence type="ECO:0000256" key="7">
    <source>
        <dbReference type="ARBA" id="ARBA00023170"/>
    </source>
</evidence>